<evidence type="ECO:0000313" key="1">
    <source>
        <dbReference type="EMBL" id="ESZ95293.1"/>
    </source>
</evidence>
<name>W9CH94_SCLBF</name>
<dbReference type="AlphaFoldDB" id="W9CH94"/>
<gene>
    <name evidence="1" type="ORF">SBOR_4320</name>
</gene>
<organism evidence="1 2">
    <name type="scientific">Sclerotinia borealis (strain F-4128)</name>
    <dbReference type="NCBI Taxonomy" id="1432307"/>
    <lineage>
        <taxon>Eukaryota</taxon>
        <taxon>Fungi</taxon>
        <taxon>Dikarya</taxon>
        <taxon>Ascomycota</taxon>
        <taxon>Pezizomycotina</taxon>
        <taxon>Leotiomycetes</taxon>
        <taxon>Helotiales</taxon>
        <taxon>Sclerotiniaceae</taxon>
        <taxon>Sclerotinia</taxon>
    </lineage>
</organism>
<keyword evidence="2" id="KW-1185">Reference proteome</keyword>
<accession>W9CH94</accession>
<proteinExistence type="predicted"/>
<dbReference type="EMBL" id="AYSA01000194">
    <property type="protein sequence ID" value="ESZ95293.1"/>
    <property type="molecule type" value="Genomic_DNA"/>
</dbReference>
<evidence type="ECO:0000313" key="2">
    <source>
        <dbReference type="Proteomes" id="UP000019487"/>
    </source>
</evidence>
<sequence length="92" mass="10077">MQIYPAVFRLGWAAWRWGNWGSETWFGFGSDTGLTTSFENVGLTPAQGAEFIGHSVEAAIAESEYDKLWCALSTADKTASTALVDIAPRFLK</sequence>
<dbReference type="HOGENOM" id="CLU_2414542_0_0_1"/>
<protein>
    <submittedName>
        <fullName evidence="1">Uncharacterized protein</fullName>
    </submittedName>
</protein>
<dbReference type="Proteomes" id="UP000019487">
    <property type="component" value="Unassembled WGS sequence"/>
</dbReference>
<comment type="caution">
    <text evidence="1">The sequence shown here is derived from an EMBL/GenBank/DDBJ whole genome shotgun (WGS) entry which is preliminary data.</text>
</comment>
<reference evidence="1 2" key="1">
    <citation type="journal article" date="2014" name="Genome Announc.">
        <title>Draft genome sequence of Sclerotinia borealis, a psychrophilic plant pathogenic fungus.</title>
        <authorList>
            <person name="Mardanov A.V."/>
            <person name="Beletsky A.V."/>
            <person name="Kadnikov V.V."/>
            <person name="Ignatov A.N."/>
            <person name="Ravin N.V."/>
        </authorList>
    </citation>
    <scope>NUCLEOTIDE SEQUENCE [LARGE SCALE GENOMIC DNA]</scope>
    <source>
        <strain evidence="2">F-4157</strain>
    </source>
</reference>